<dbReference type="PANTHER" id="PTHR37984">
    <property type="entry name" value="PROTEIN CBG26694"/>
    <property type="match status" value="1"/>
</dbReference>
<dbReference type="STRING" id="299467.A0A443RSW3"/>
<dbReference type="Gene3D" id="3.30.420.10">
    <property type="entry name" value="Ribonuclease H-like superfamily/Ribonuclease H"/>
    <property type="match status" value="1"/>
</dbReference>
<protein>
    <submittedName>
        <fullName evidence="2">Pol polyprotein-like protein</fullName>
    </submittedName>
</protein>
<proteinExistence type="predicted"/>
<dbReference type="EMBL" id="NCKV01041575">
    <property type="protein sequence ID" value="RWS18318.1"/>
    <property type="molecule type" value="Genomic_DNA"/>
</dbReference>
<dbReference type="GO" id="GO:0015074">
    <property type="term" value="P:DNA integration"/>
    <property type="evidence" value="ECO:0007669"/>
    <property type="project" value="InterPro"/>
</dbReference>
<dbReference type="InterPro" id="IPR036397">
    <property type="entry name" value="RNaseH_sf"/>
</dbReference>
<feature type="non-terminal residue" evidence="2">
    <location>
        <position position="134"/>
    </location>
</feature>
<dbReference type="InterPro" id="IPR012337">
    <property type="entry name" value="RNaseH-like_sf"/>
</dbReference>
<evidence type="ECO:0000313" key="3">
    <source>
        <dbReference type="Proteomes" id="UP000288716"/>
    </source>
</evidence>
<dbReference type="GO" id="GO:0003676">
    <property type="term" value="F:nucleic acid binding"/>
    <property type="evidence" value="ECO:0007669"/>
    <property type="project" value="InterPro"/>
</dbReference>
<name>A0A443RSW3_9ACAR</name>
<evidence type="ECO:0000259" key="1">
    <source>
        <dbReference type="PROSITE" id="PS50994"/>
    </source>
</evidence>
<comment type="caution">
    <text evidence="2">The sequence shown here is derived from an EMBL/GenBank/DDBJ whole genome shotgun (WGS) entry which is preliminary data.</text>
</comment>
<dbReference type="OrthoDB" id="413122at2759"/>
<sequence>MLPRTLNGNRFIIVATCYMTKYVITAAVENVTAKDIADFLLHRIILNFSCIETLITDNGVQFTSDLIKELNRLMKTNHNFTTPYNPTTAGCVERCNQQIIQLIRCYVENIVHDWDNVLPFISFIYNTSFHSSTK</sequence>
<reference evidence="2 3" key="1">
    <citation type="journal article" date="2018" name="Gigascience">
        <title>Genomes of trombidid mites reveal novel predicted allergens and laterally-transferred genes associated with secondary metabolism.</title>
        <authorList>
            <person name="Dong X."/>
            <person name="Chaisiri K."/>
            <person name="Xia D."/>
            <person name="Armstrong S.D."/>
            <person name="Fang Y."/>
            <person name="Donnelly M.J."/>
            <person name="Kadowaki T."/>
            <person name="McGarry J.W."/>
            <person name="Darby A.C."/>
            <person name="Makepeace B.L."/>
        </authorList>
    </citation>
    <scope>NUCLEOTIDE SEQUENCE [LARGE SCALE GENOMIC DNA]</scope>
    <source>
        <strain evidence="2">UoL-UT</strain>
    </source>
</reference>
<gene>
    <name evidence="2" type="ORF">B4U80_06919</name>
</gene>
<dbReference type="VEuPathDB" id="VectorBase:LDEU013722"/>
<dbReference type="PANTHER" id="PTHR37984:SF5">
    <property type="entry name" value="PROTEIN NYNRIN-LIKE"/>
    <property type="match status" value="1"/>
</dbReference>
<dbReference type="InterPro" id="IPR050951">
    <property type="entry name" value="Retrovirus_Pol_polyprotein"/>
</dbReference>
<evidence type="ECO:0000313" key="2">
    <source>
        <dbReference type="EMBL" id="RWS18318.1"/>
    </source>
</evidence>
<feature type="domain" description="Integrase catalytic" evidence="1">
    <location>
        <begin position="1"/>
        <end position="134"/>
    </location>
</feature>
<accession>A0A443RSW3</accession>
<dbReference type="AlphaFoldDB" id="A0A443RSW3"/>
<dbReference type="SUPFAM" id="SSF53098">
    <property type="entry name" value="Ribonuclease H-like"/>
    <property type="match status" value="1"/>
</dbReference>
<dbReference type="InterPro" id="IPR001584">
    <property type="entry name" value="Integrase_cat-core"/>
</dbReference>
<organism evidence="2 3">
    <name type="scientific">Leptotrombidium deliense</name>
    <dbReference type="NCBI Taxonomy" id="299467"/>
    <lineage>
        <taxon>Eukaryota</taxon>
        <taxon>Metazoa</taxon>
        <taxon>Ecdysozoa</taxon>
        <taxon>Arthropoda</taxon>
        <taxon>Chelicerata</taxon>
        <taxon>Arachnida</taxon>
        <taxon>Acari</taxon>
        <taxon>Acariformes</taxon>
        <taxon>Trombidiformes</taxon>
        <taxon>Prostigmata</taxon>
        <taxon>Anystina</taxon>
        <taxon>Parasitengona</taxon>
        <taxon>Trombiculoidea</taxon>
        <taxon>Trombiculidae</taxon>
        <taxon>Leptotrombidium</taxon>
    </lineage>
</organism>
<dbReference type="PROSITE" id="PS50994">
    <property type="entry name" value="INTEGRASE"/>
    <property type="match status" value="1"/>
</dbReference>
<keyword evidence="3" id="KW-1185">Reference proteome</keyword>
<dbReference type="Proteomes" id="UP000288716">
    <property type="component" value="Unassembled WGS sequence"/>
</dbReference>